<comment type="caution">
    <text evidence="4">The sequence shown here is derived from an EMBL/GenBank/DDBJ whole genome shotgun (WGS) entry which is preliminary data.</text>
</comment>
<evidence type="ECO:0000313" key="4">
    <source>
        <dbReference type="EMBL" id="GAA1559598.1"/>
    </source>
</evidence>
<accession>A0ABN2CNK7</accession>
<evidence type="ECO:0000256" key="1">
    <source>
        <dbReference type="ARBA" id="ARBA00022531"/>
    </source>
</evidence>
<dbReference type="PANTHER" id="PTHR47128:SF2">
    <property type="entry name" value="PROTEIN HIGH CHLOROPHYLL FLUORESCENCE PHENOTYPE 244, CHLOROPLASTIC"/>
    <property type="match status" value="1"/>
</dbReference>
<reference evidence="4 5" key="1">
    <citation type="journal article" date="2019" name="Int. J. Syst. Evol. Microbiol.">
        <title>The Global Catalogue of Microorganisms (GCM) 10K type strain sequencing project: providing services to taxonomists for standard genome sequencing and annotation.</title>
        <authorList>
            <consortium name="The Broad Institute Genomics Platform"/>
            <consortium name="The Broad Institute Genome Sequencing Center for Infectious Disease"/>
            <person name="Wu L."/>
            <person name="Ma J."/>
        </authorList>
    </citation>
    <scope>NUCLEOTIDE SEQUENCE [LARGE SCALE GENOMIC DNA]</scope>
    <source>
        <strain evidence="4 5">JCM 13319</strain>
    </source>
</reference>
<dbReference type="SUPFAM" id="SSF51735">
    <property type="entry name" value="NAD(P)-binding Rossmann-fold domains"/>
    <property type="match status" value="1"/>
</dbReference>
<organism evidence="4 5">
    <name type="scientific">Brevibacterium picturae</name>
    <dbReference type="NCBI Taxonomy" id="260553"/>
    <lineage>
        <taxon>Bacteria</taxon>
        <taxon>Bacillati</taxon>
        <taxon>Actinomycetota</taxon>
        <taxon>Actinomycetes</taxon>
        <taxon>Micrococcales</taxon>
        <taxon>Brevibacteriaceae</taxon>
        <taxon>Brevibacterium</taxon>
    </lineage>
</organism>
<feature type="domain" description="NAD(P)-binding" evidence="3">
    <location>
        <begin position="8"/>
        <end position="137"/>
    </location>
</feature>
<evidence type="ECO:0000256" key="2">
    <source>
        <dbReference type="ARBA" id="ARBA00023276"/>
    </source>
</evidence>
<proteinExistence type="predicted"/>
<keyword evidence="5" id="KW-1185">Reference proteome</keyword>
<dbReference type="Proteomes" id="UP001501791">
    <property type="component" value="Unassembled WGS sequence"/>
</dbReference>
<keyword evidence="2" id="KW-0604">Photosystem II</keyword>
<dbReference type="Pfam" id="PF13460">
    <property type="entry name" value="NAD_binding_10"/>
    <property type="match status" value="1"/>
</dbReference>
<dbReference type="Gene3D" id="3.40.50.720">
    <property type="entry name" value="NAD(P)-binding Rossmann-like Domain"/>
    <property type="match status" value="1"/>
</dbReference>
<dbReference type="InterPro" id="IPR044256">
    <property type="entry name" value="HCF244-like"/>
</dbReference>
<evidence type="ECO:0000313" key="5">
    <source>
        <dbReference type="Proteomes" id="UP001501791"/>
    </source>
</evidence>
<dbReference type="InterPro" id="IPR016040">
    <property type="entry name" value="NAD(P)-bd_dom"/>
</dbReference>
<evidence type="ECO:0000259" key="3">
    <source>
        <dbReference type="Pfam" id="PF13460"/>
    </source>
</evidence>
<keyword evidence="1" id="KW-0602">Photosynthesis</keyword>
<gene>
    <name evidence="4" type="ORF">GCM10009691_37020</name>
</gene>
<dbReference type="PANTHER" id="PTHR47128">
    <property type="match status" value="1"/>
</dbReference>
<protein>
    <submittedName>
        <fullName evidence="4">NAD(P)H-binding protein</fullName>
    </submittedName>
</protein>
<name>A0ABN2CNK7_9MICO</name>
<sequence>MQTMLVTGGTGTLGREVVRRLAGDRREVRVLTRRADGEPGLFRRMVGDLSTGAGLSAAVEGVDAIVHCATSTGDVDATRHLVTAARRLGENPHLVYVSIVGIDHIDLPYYRIKLAAEQVVASSGLPFTIQRSTQFHDLVASFFAVQRWSPVTMVARRFQFQPIDTRDVARRLDKLVTGDPIGMATDIGGPEVIGMDRLARMYHADRGRHGRVVRLPLPGRLAAGFAAGRNLTPANAVGTIGFGQFLAEHAQGGTS</sequence>
<dbReference type="EMBL" id="BAAALY010000018">
    <property type="protein sequence ID" value="GAA1559598.1"/>
    <property type="molecule type" value="Genomic_DNA"/>
</dbReference>
<dbReference type="InterPro" id="IPR036291">
    <property type="entry name" value="NAD(P)-bd_dom_sf"/>
</dbReference>
<dbReference type="RefSeq" id="WP_346037166.1">
    <property type="nucleotide sequence ID" value="NZ_BAAALY010000018.1"/>
</dbReference>